<evidence type="ECO:0008006" key="4">
    <source>
        <dbReference type="Google" id="ProtNLM"/>
    </source>
</evidence>
<dbReference type="OrthoDB" id="8585936at2"/>
<sequence length="256" mass="29138">MRKLLLLPLSWFALHALAAEPVAVWNYQPSPPFASEQTQGLSEALVQLLNEHPTNQGRYDFQLSQLPRKRLDARLAANEPGVLLWASPEFFPQRLTARASWTHPLLCDIEDVVSRRADRVDYEGPDSLHGMRVGGILGYRYNNLQGDIDKGLIQREDVHNDLQNLNKLLAKRVDVVLIARSARLFYSLTEIPDAPLHVSPAPLYVFDRHLLMTGSLPAEAKQFMQQLIADLPYSARWQTLLRRYGLHEMSAPCPHY</sequence>
<dbReference type="EMBL" id="AMCZ02000014">
    <property type="protein sequence ID" value="EWC40966.1"/>
    <property type="molecule type" value="Genomic_DNA"/>
</dbReference>
<evidence type="ECO:0000313" key="3">
    <source>
        <dbReference type="Proteomes" id="UP000026923"/>
    </source>
</evidence>
<evidence type="ECO:0000313" key="2">
    <source>
        <dbReference type="EMBL" id="EWC40966.1"/>
    </source>
</evidence>
<dbReference type="HOGENOM" id="CLU_096099_0_0_6"/>
<accession>A0A061JMM4</accession>
<dbReference type="RefSeq" id="WP_003295696.1">
    <property type="nucleotide sequence ID" value="NZ_KK020678.1"/>
</dbReference>
<proteinExistence type="predicted"/>
<dbReference type="Proteomes" id="UP000026923">
    <property type="component" value="Unassembled WGS sequence"/>
</dbReference>
<comment type="caution">
    <text evidence="2">The sequence shown here is derived from an EMBL/GenBank/DDBJ whole genome shotgun (WGS) entry which is preliminary data.</text>
</comment>
<dbReference type="eggNOG" id="COG0834">
    <property type="taxonomic scope" value="Bacteria"/>
</dbReference>
<gene>
    <name evidence="2" type="ORF">B597_012335</name>
</gene>
<name>A0A061JMM4_STUST</name>
<feature type="chain" id="PRO_5001601869" description="PAAT family amino acid ABC transporter substrate-binding protein" evidence="1">
    <location>
        <begin position="19"/>
        <end position="256"/>
    </location>
</feature>
<dbReference type="AlphaFoldDB" id="A0A061JMM4"/>
<dbReference type="SUPFAM" id="SSF53850">
    <property type="entry name" value="Periplasmic binding protein-like II"/>
    <property type="match status" value="1"/>
</dbReference>
<evidence type="ECO:0000256" key="1">
    <source>
        <dbReference type="SAM" id="SignalP"/>
    </source>
</evidence>
<organism evidence="2 3">
    <name type="scientific">Stutzerimonas stutzeri KOS6</name>
    <dbReference type="NCBI Taxonomy" id="1218352"/>
    <lineage>
        <taxon>Bacteria</taxon>
        <taxon>Pseudomonadati</taxon>
        <taxon>Pseudomonadota</taxon>
        <taxon>Gammaproteobacteria</taxon>
        <taxon>Pseudomonadales</taxon>
        <taxon>Pseudomonadaceae</taxon>
        <taxon>Stutzerimonas</taxon>
    </lineage>
</organism>
<feature type="signal peptide" evidence="1">
    <location>
        <begin position="1"/>
        <end position="18"/>
    </location>
</feature>
<protein>
    <recommendedName>
        <fullName evidence="4">PAAT family amino acid ABC transporter substrate-binding protein</fullName>
    </recommendedName>
</protein>
<reference evidence="2 3" key="1">
    <citation type="journal article" date="2013" name="Genome Announc.">
        <title>Draft Genome of the Nitrogen-Fixing Bacterium Pseudomonas stutzeri Strain KOS6 Isolated from Industrial Hydrocarbon Sludge.</title>
        <authorList>
            <person name="Grigoryeva T.V."/>
            <person name="Laikov A.V."/>
            <person name="Naumova R.P."/>
            <person name="Manolov A.I."/>
            <person name="Larin A.K."/>
            <person name="Karpova I.Y."/>
            <person name="Semashko T.A."/>
            <person name="Alexeev D.G."/>
            <person name="Kostryukova E.S."/>
            <person name="Muller R."/>
            <person name="Govorun V.M."/>
        </authorList>
    </citation>
    <scope>NUCLEOTIDE SEQUENCE [LARGE SCALE GENOMIC DNA]</scope>
    <source>
        <strain evidence="2 3">KOS6</strain>
    </source>
</reference>
<keyword evidence="1" id="KW-0732">Signal</keyword>